<evidence type="ECO:0000313" key="3">
    <source>
        <dbReference type="Proteomes" id="UP000019439"/>
    </source>
</evidence>
<evidence type="ECO:0000313" key="2">
    <source>
        <dbReference type="EMBL" id="CNI54661.1"/>
    </source>
</evidence>
<dbReference type="KEGG" id="ysi:BF17_04345"/>
<keyword evidence="3" id="KW-1185">Reference proteome</keyword>
<gene>
    <name evidence="1" type="ORF">BF17_04345</name>
    <name evidence="2" type="ORF">ERS008667_03703</name>
</gene>
<dbReference type="EMBL" id="CQBK01000036">
    <property type="protein sequence ID" value="CNI54661.1"/>
    <property type="molecule type" value="Genomic_DNA"/>
</dbReference>
<reference evidence="2 4" key="2">
    <citation type="submission" date="2015-03" db="EMBL/GenBank/DDBJ databases">
        <authorList>
            <person name="Murphy D."/>
        </authorList>
    </citation>
    <scope>NUCLEOTIDE SEQUENCE [LARGE SCALE GENOMIC DNA]</scope>
    <source>
        <strain evidence="2 4">Y233</strain>
    </source>
</reference>
<reference evidence="1 3" key="1">
    <citation type="journal article" date="2014" name="Genome Announc.">
        <title>Genome Sequence of Yersinia similis Y228T, a Member of the Yersinia pseudotuberculosis Complex.</title>
        <authorList>
            <person name="Sprague L.D."/>
            <person name="Neubauer H."/>
        </authorList>
    </citation>
    <scope>NUCLEOTIDE SEQUENCE [LARGE SCALE GENOMIC DNA]</scope>
    <source>
        <strain evidence="1 3">228</strain>
    </source>
</reference>
<name>A0A0T9RBW6_9GAMM</name>
<dbReference type="EMBL" id="CP007230">
    <property type="protein sequence ID" value="AHK18658.1"/>
    <property type="molecule type" value="Genomic_DNA"/>
</dbReference>
<accession>A0A0T9RBW6</accession>
<dbReference type="PATRIC" id="fig|367190.3.peg.805"/>
<evidence type="ECO:0008006" key="5">
    <source>
        <dbReference type="Google" id="ProtNLM"/>
    </source>
</evidence>
<dbReference type="Proteomes" id="UP000019439">
    <property type="component" value="Chromosome"/>
</dbReference>
<dbReference type="RefSeq" id="WP_025381459.1">
    <property type="nucleotide sequence ID" value="NZ_CABIIH010000308.1"/>
</dbReference>
<evidence type="ECO:0000313" key="4">
    <source>
        <dbReference type="Proteomes" id="UP000038204"/>
    </source>
</evidence>
<dbReference type="AlphaFoldDB" id="A0A0T9RBW6"/>
<protein>
    <recommendedName>
        <fullName evidence="5">Ubiquinol-cytochrome C reductase</fullName>
    </recommendedName>
</protein>
<evidence type="ECO:0000313" key="1">
    <source>
        <dbReference type="EMBL" id="AHK18658.1"/>
    </source>
</evidence>
<proteinExistence type="predicted"/>
<organism evidence="2 4">
    <name type="scientific">Yersinia similis</name>
    <dbReference type="NCBI Taxonomy" id="367190"/>
    <lineage>
        <taxon>Bacteria</taxon>
        <taxon>Pseudomonadati</taxon>
        <taxon>Pseudomonadota</taxon>
        <taxon>Gammaproteobacteria</taxon>
        <taxon>Enterobacterales</taxon>
        <taxon>Yersiniaceae</taxon>
        <taxon>Yersinia</taxon>
    </lineage>
</organism>
<sequence>MADIYDRLIRSDYRELDTDTLKDLHNESEDAFRGILSGMTAMGSMAFWLQGAENYSDEIASADLRALGNALMYLPRIAEALNDNAQNAQFEIWRREGLPK</sequence>
<dbReference type="Proteomes" id="UP000038204">
    <property type="component" value="Unassembled WGS sequence"/>
</dbReference>
<dbReference type="GeneID" id="96662868"/>